<gene>
    <name evidence="1" type="ORF">C1881_10005</name>
</gene>
<evidence type="ECO:0000313" key="1">
    <source>
        <dbReference type="EMBL" id="RDB54918.1"/>
    </source>
</evidence>
<organism evidence="1 2">
    <name type="scientific">Slackia isoflavoniconvertens</name>
    <dbReference type="NCBI Taxonomy" id="572010"/>
    <lineage>
        <taxon>Bacteria</taxon>
        <taxon>Bacillati</taxon>
        <taxon>Actinomycetota</taxon>
        <taxon>Coriobacteriia</taxon>
        <taxon>Eggerthellales</taxon>
        <taxon>Eggerthellaceae</taxon>
        <taxon>Slackia</taxon>
    </lineage>
</organism>
<dbReference type="AlphaFoldDB" id="A0A369LAA4"/>
<comment type="caution">
    <text evidence="1">The sequence shown here is derived from an EMBL/GenBank/DDBJ whole genome shotgun (WGS) entry which is preliminary data.</text>
</comment>
<name>A0A369LAA4_9ACTN</name>
<sequence length="62" mass="7169">MRVNGGHRAAVFYDRKPSLSKTQKSRTFTKESARDEAVYSPTRRIVGQMHEIRSHEYSCHSS</sequence>
<evidence type="ECO:0000313" key="2">
    <source>
        <dbReference type="Proteomes" id="UP000253975"/>
    </source>
</evidence>
<dbReference type="EMBL" id="PPTO01000024">
    <property type="protein sequence ID" value="RDB54918.1"/>
    <property type="molecule type" value="Genomic_DNA"/>
</dbReference>
<reference evidence="1 2" key="1">
    <citation type="journal article" date="2018" name="Elife">
        <title>Discovery and characterization of a prevalent human gut bacterial enzyme sufficient for the inactivation of a family of plant toxins.</title>
        <authorList>
            <person name="Koppel N."/>
            <person name="Bisanz J.E."/>
            <person name="Pandelia M.E."/>
            <person name="Turnbaugh P.J."/>
            <person name="Balskus E.P."/>
        </authorList>
    </citation>
    <scope>NUCLEOTIDE SEQUENCE [LARGE SCALE GENOMIC DNA]</scope>
    <source>
        <strain evidence="1 2">OB21 GAM31</strain>
    </source>
</reference>
<dbReference type="Proteomes" id="UP000253975">
    <property type="component" value="Unassembled WGS sequence"/>
</dbReference>
<protein>
    <submittedName>
        <fullName evidence="1">Uncharacterized protein</fullName>
    </submittedName>
</protein>
<proteinExistence type="predicted"/>
<accession>A0A369LAA4</accession>